<feature type="transmembrane region" description="Helical" evidence="5">
    <location>
        <begin position="85"/>
        <end position="104"/>
    </location>
</feature>
<organism evidence="7 8">
    <name type="scientific">Sphingomonas donggukensis</name>
    <dbReference type="NCBI Taxonomy" id="2949093"/>
    <lineage>
        <taxon>Bacteria</taxon>
        <taxon>Pseudomonadati</taxon>
        <taxon>Pseudomonadota</taxon>
        <taxon>Alphaproteobacteria</taxon>
        <taxon>Sphingomonadales</taxon>
        <taxon>Sphingomonadaceae</taxon>
        <taxon>Sphingomonas</taxon>
    </lineage>
</organism>
<reference evidence="7" key="1">
    <citation type="submission" date="2022-05" db="EMBL/GenBank/DDBJ databases">
        <title>Sphingomonas sp. strain RMG20 Genome sequencing and assembly.</title>
        <authorList>
            <person name="Kim I."/>
        </authorList>
    </citation>
    <scope>NUCLEOTIDE SEQUENCE</scope>
    <source>
        <strain evidence="7">RMG20</strain>
    </source>
</reference>
<evidence type="ECO:0000256" key="1">
    <source>
        <dbReference type="ARBA" id="ARBA00004141"/>
    </source>
</evidence>
<feature type="domain" description="TM2" evidence="6">
    <location>
        <begin position="81"/>
        <end position="135"/>
    </location>
</feature>
<name>A0ABY4U1M7_9SPHN</name>
<evidence type="ECO:0000313" key="7">
    <source>
        <dbReference type="EMBL" id="URW76686.1"/>
    </source>
</evidence>
<evidence type="ECO:0000256" key="5">
    <source>
        <dbReference type="SAM" id="Phobius"/>
    </source>
</evidence>
<gene>
    <name evidence="7" type="ORF">M9980_05610</name>
</gene>
<comment type="subcellular location">
    <subcellularLocation>
        <location evidence="1">Membrane</location>
        <topology evidence="1">Multi-pass membrane protein</topology>
    </subcellularLocation>
</comment>
<accession>A0ABY4U1M7</accession>
<dbReference type="PANTHER" id="PTHR21016">
    <property type="entry name" value="BETA-AMYLOID BINDING PROTEIN-RELATED"/>
    <property type="match status" value="1"/>
</dbReference>
<keyword evidence="3 5" id="KW-1133">Transmembrane helix</keyword>
<protein>
    <submittedName>
        <fullName evidence="7">TM2 domain-containing protein</fullName>
    </submittedName>
</protein>
<evidence type="ECO:0000259" key="6">
    <source>
        <dbReference type="Pfam" id="PF05154"/>
    </source>
</evidence>
<proteinExistence type="predicted"/>
<dbReference type="RefSeq" id="WP_250754314.1">
    <property type="nucleotide sequence ID" value="NZ_CP098401.1"/>
</dbReference>
<keyword evidence="4 5" id="KW-0472">Membrane</keyword>
<dbReference type="InterPro" id="IPR050932">
    <property type="entry name" value="TM2D1-3-like"/>
</dbReference>
<dbReference type="Proteomes" id="UP001055580">
    <property type="component" value="Chromosome"/>
</dbReference>
<feature type="transmembrane region" description="Helical" evidence="5">
    <location>
        <begin position="110"/>
        <end position="132"/>
    </location>
</feature>
<keyword evidence="8" id="KW-1185">Reference proteome</keyword>
<evidence type="ECO:0000313" key="8">
    <source>
        <dbReference type="Proteomes" id="UP001055580"/>
    </source>
</evidence>
<sequence length="154" mass="17203">MRGQILGVDRSSGEGLITGSDGQRYRFRQDDWGDKIGPAVGADVDFEAQDNRALSVYRVPGTVPAHVVAEHAQPRPRRGSDRNKIVAALLAFFLGIFGIHRFYLGRTGTGILMLVLTCTLLGIVITGVWAFVDMIRYLIMSDEEFDDRYQRRLS</sequence>
<dbReference type="InterPro" id="IPR007829">
    <property type="entry name" value="TM2"/>
</dbReference>
<dbReference type="PANTHER" id="PTHR21016:SF25">
    <property type="entry name" value="TM2 DOMAIN-CONTAINING PROTEIN DDB_G0277895-RELATED"/>
    <property type="match status" value="1"/>
</dbReference>
<dbReference type="EMBL" id="CP098401">
    <property type="protein sequence ID" value="URW76686.1"/>
    <property type="molecule type" value="Genomic_DNA"/>
</dbReference>
<keyword evidence="2 5" id="KW-0812">Transmembrane</keyword>
<evidence type="ECO:0000256" key="3">
    <source>
        <dbReference type="ARBA" id="ARBA00022989"/>
    </source>
</evidence>
<evidence type="ECO:0000256" key="4">
    <source>
        <dbReference type="ARBA" id="ARBA00023136"/>
    </source>
</evidence>
<dbReference type="Pfam" id="PF05154">
    <property type="entry name" value="TM2"/>
    <property type="match status" value="1"/>
</dbReference>
<evidence type="ECO:0000256" key="2">
    <source>
        <dbReference type="ARBA" id="ARBA00022692"/>
    </source>
</evidence>